<evidence type="ECO:0000256" key="1">
    <source>
        <dbReference type="ARBA" id="ARBA00004496"/>
    </source>
</evidence>
<evidence type="ECO:0000259" key="28">
    <source>
        <dbReference type="Pfam" id="PF03061"/>
    </source>
</evidence>
<evidence type="ECO:0000256" key="17">
    <source>
        <dbReference type="ARBA" id="ARBA00037002"/>
    </source>
</evidence>
<dbReference type="PANTHER" id="PTHR12418:SF19">
    <property type="entry name" value="ACYL-COENZYME A THIOESTERASE THEM4"/>
    <property type="match status" value="1"/>
</dbReference>
<dbReference type="InterPro" id="IPR006683">
    <property type="entry name" value="Thioestr_dom"/>
</dbReference>
<dbReference type="GO" id="GO:0005758">
    <property type="term" value="C:mitochondrial intermembrane space"/>
    <property type="evidence" value="ECO:0007669"/>
    <property type="project" value="UniProtKB-SubCell"/>
</dbReference>
<keyword evidence="6" id="KW-0963">Cytoplasm</keyword>
<dbReference type="InterPro" id="IPR052365">
    <property type="entry name" value="THEM4/THEM5_acyl-CoA_thioest"/>
</dbReference>
<evidence type="ECO:0000256" key="10">
    <source>
        <dbReference type="ARBA" id="ARBA00022832"/>
    </source>
</evidence>
<evidence type="ECO:0000256" key="11">
    <source>
        <dbReference type="ARBA" id="ARBA00022946"/>
    </source>
</evidence>
<keyword evidence="14" id="KW-0472">Membrane</keyword>
<keyword evidence="11" id="KW-0809">Transit peptide</keyword>
<keyword evidence="15" id="KW-0966">Cell projection</keyword>
<feature type="region of interest" description="Disordered" evidence="27">
    <location>
        <begin position="1"/>
        <end position="38"/>
    </location>
</feature>
<evidence type="ECO:0000256" key="18">
    <source>
        <dbReference type="ARBA" id="ARBA00038456"/>
    </source>
</evidence>
<dbReference type="Gene3D" id="3.10.129.10">
    <property type="entry name" value="Hotdog Thioesterase"/>
    <property type="match status" value="1"/>
</dbReference>
<feature type="domain" description="Thioesterase" evidence="28">
    <location>
        <begin position="87"/>
        <end position="149"/>
    </location>
</feature>
<proteinExistence type="inferred from homology"/>
<evidence type="ECO:0000256" key="26">
    <source>
        <dbReference type="ARBA" id="ARBA00048180"/>
    </source>
</evidence>
<dbReference type="EC" id="3.1.2.2" evidence="19"/>
<evidence type="ECO:0000256" key="3">
    <source>
        <dbReference type="ARBA" id="ARBA00004632"/>
    </source>
</evidence>
<keyword evidence="12" id="KW-0443">Lipid metabolism</keyword>
<evidence type="ECO:0000256" key="25">
    <source>
        <dbReference type="ARBA" id="ARBA00048074"/>
    </source>
</evidence>
<keyword evidence="8" id="KW-0999">Mitochondrion inner membrane</keyword>
<evidence type="ECO:0000256" key="22">
    <source>
        <dbReference type="ARBA" id="ARBA00047588"/>
    </source>
</evidence>
<evidence type="ECO:0000256" key="23">
    <source>
        <dbReference type="ARBA" id="ARBA00047734"/>
    </source>
</evidence>
<comment type="catalytic activity">
    <reaction evidence="25">
        <text>dodecanoyl-CoA + H2O = dodecanoate + CoA + H(+)</text>
        <dbReference type="Rhea" id="RHEA:30135"/>
        <dbReference type="ChEBI" id="CHEBI:15377"/>
        <dbReference type="ChEBI" id="CHEBI:15378"/>
        <dbReference type="ChEBI" id="CHEBI:18262"/>
        <dbReference type="ChEBI" id="CHEBI:57287"/>
        <dbReference type="ChEBI" id="CHEBI:57375"/>
    </reaction>
    <physiologicalReaction direction="left-to-right" evidence="25">
        <dbReference type="Rhea" id="RHEA:30136"/>
    </physiologicalReaction>
</comment>
<keyword evidence="5" id="KW-1003">Cell membrane</keyword>
<organism evidence="29">
    <name type="scientific">freshwater metagenome</name>
    <dbReference type="NCBI Taxonomy" id="449393"/>
    <lineage>
        <taxon>unclassified sequences</taxon>
        <taxon>metagenomes</taxon>
        <taxon>ecological metagenomes</taxon>
    </lineage>
</organism>
<dbReference type="AlphaFoldDB" id="A0A6J7ID81"/>
<evidence type="ECO:0000256" key="15">
    <source>
        <dbReference type="ARBA" id="ARBA00023273"/>
    </source>
</evidence>
<comment type="similarity">
    <text evidence="18">Belongs to the THEM4/THEM5 thioesterase family.</text>
</comment>
<evidence type="ECO:0000256" key="13">
    <source>
        <dbReference type="ARBA" id="ARBA00023128"/>
    </source>
</evidence>
<dbReference type="InterPro" id="IPR029069">
    <property type="entry name" value="HotDog_dom_sf"/>
</dbReference>
<keyword evidence="7" id="KW-0053">Apoptosis</keyword>
<dbReference type="PANTHER" id="PTHR12418">
    <property type="entry name" value="ACYL-COENZYME A THIOESTERASE THEM4"/>
    <property type="match status" value="1"/>
</dbReference>
<evidence type="ECO:0000256" key="12">
    <source>
        <dbReference type="ARBA" id="ARBA00023098"/>
    </source>
</evidence>
<dbReference type="CDD" id="cd03443">
    <property type="entry name" value="PaaI_thioesterase"/>
    <property type="match status" value="1"/>
</dbReference>
<comment type="catalytic activity">
    <reaction evidence="22">
        <text>octanoyl-CoA + H2O = octanoate + CoA + H(+)</text>
        <dbReference type="Rhea" id="RHEA:30143"/>
        <dbReference type="ChEBI" id="CHEBI:15377"/>
        <dbReference type="ChEBI" id="CHEBI:15378"/>
        <dbReference type="ChEBI" id="CHEBI:25646"/>
        <dbReference type="ChEBI" id="CHEBI:57287"/>
        <dbReference type="ChEBI" id="CHEBI:57386"/>
    </reaction>
    <physiologicalReaction direction="left-to-right" evidence="22">
        <dbReference type="Rhea" id="RHEA:30144"/>
    </physiologicalReaction>
</comment>
<dbReference type="GO" id="GO:0005743">
    <property type="term" value="C:mitochondrial inner membrane"/>
    <property type="evidence" value="ECO:0007669"/>
    <property type="project" value="UniProtKB-SubCell"/>
</dbReference>
<evidence type="ECO:0000256" key="19">
    <source>
        <dbReference type="ARBA" id="ARBA00038848"/>
    </source>
</evidence>
<feature type="compositionally biased region" description="Low complexity" evidence="27">
    <location>
        <begin position="18"/>
        <end position="27"/>
    </location>
</feature>
<comment type="catalytic activity">
    <reaction evidence="16">
        <text>(5Z,8Z,11Z,14Z)-eicosatetraenoyl-CoA + H2O = (5Z,8Z,11Z,14Z)-eicosatetraenoate + CoA + H(+)</text>
        <dbReference type="Rhea" id="RHEA:40151"/>
        <dbReference type="ChEBI" id="CHEBI:15377"/>
        <dbReference type="ChEBI" id="CHEBI:15378"/>
        <dbReference type="ChEBI" id="CHEBI:32395"/>
        <dbReference type="ChEBI" id="CHEBI:57287"/>
        <dbReference type="ChEBI" id="CHEBI:57368"/>
    </reaction>
    <physiologicalReaction direction="left-to-right" evidence="16">
        <dbReference type="Rhea" id="RHEA:40152"/>
    </physiologicalReaction>
</comment>
<evidence type="ECO:0000256" key="2">
    <source>
        <dbReference type="ARBA" id="ARBA00004569"/>
    </source>
</evidence>
<accession>A0A6J7ID81</accession>
<evidence type="ECO:0000256" key="24">
    <source>
        <dbReference type="ARBA" id="ARBA00047969"/>
    </source>
</evidence>
<keyword evidence="13" id="KW-0496">Mitochondrion</keyword>
<comment type="catalytic activity">
    <reaction evidence="26">
        <text>tetradecanoyl-CoA + H2O = tetradecanoate + CoA + H(+)</text>
        <dbReference type="Rhea" id="RHEA:40119"/>
        <dbReference type="ChEBI" id="CHEBI:15377"/>
        <dbReference type="ChEBI" id="CHEBI:15378"/>
        <dbReference type="ChEBI" id="CHEBI:30807"/>
        <dbReference type="ChEBI" id="CHEBI:57287"/>
        <dbReference type="ChEBI" id="CHEBI:57385"/>
    </reaction>
    <physiologicalReaction direction="left-to-right" evidence="26">
        <dbReference type="Rhea" id="RHEA:40120"/>
    </physiologicalReaction>
</comment>
<evidence type="ECO:0000256" key="21">
    <source>
        <dbReference type="ARBA" id="ARBA00043210"/>
    </source>
</evidence>
<evidence type="ECO:0000256" key="5">
    <source>
        <dbReference type="ARBA" id="ARBA00022475"/>
    </source>
</evidence>
<comment type="catalytic activity">
    <reaction evidence="23">
        <text>hexadecanoyl-CoA + H2O = hexadecanoate + CoA + H(+)</text>
        <dbReference type="Rhea" id="RHEA:16645"/>
        <dbReference type="ChEBI" id="CHEBI:7896"/>
        <dbReference type="ChEBI" id="CHEBI:15377"/>
        <dbReference type="ChEBI" id="CHEBI:15378"/>
        <dbReference type="ChEBI" id="CHEBI:57287"/>
        <dbReference type="ChEBI" id="CHEBI:57379"/>
        <dbReference type="EC" id="3.1.2.2"/>
    </reaction>
    <physiologicalReaction direction="left-to-right" evidence="23">
        <dbReference type="Rhea" id="RHEA:16646"/>
    </physiologicalReaction>
</comment>
<gene>
    <name evidence="29" type="ORF">UFOPK3773_00116</name>
</gene>
<evidence type="ECO:0000256" key="16">
    <source>
        <dbReference type="ARBA" id="ARBA00035852"/>
    </source>
</evidence>
<evidence type="ECO:0000256" key="7">
    <source>
        <dbReference type="ARBA" id="ARBA00022703"/>
    </source>
</evidence>
<protein>
    <recommendedName>
        <fullName evidence="20">Acyl-coenzyme A thioesterase THEM4</fullName>
        <ecNumber evidence="19">3.1.2.2</ecNumber>
    </recommendedName>
    <alternativeName>
        <fullName evidence="21">Thioesterase superfamily member 4</fullName>
    </alternativeName>
</protein>
<comment type="subcellular location">
    <subcellularLocation>
        <location evidence="3">Cell projection</location>
        <location evidence="3">Ruffle membrane</location>
    </subcellularLocation>
    <subcellularLocation>
        <location evidence="1">Cytoplasm</location>
    </subcellularLocation>
    <subcellularLocation>
        <location evidence="4">Mitochondrion inner membrane</location>
        <topology evidence="4">Peripheral membrane protein</topology>
    </subcellularLocation>
    <subcellularLocation>
        <location evidence="2">Mitochondrion intermembrane space</location>
    </subcellularLocation>
</comment>
<dbReference type="EMBL" id="CAFBNF010000005">
    <property type="protein sequence ID" value="CAB4928800.1"/>
    <property type="molecule type" value="Genomic_DNA"/>
</dbReference>
<dbReference type="Pfam" id="PF03061">
    <property type="entry name" value="4HBT"/>
    <property type="match status" value="1"/>
</dbReference>
<comment type="catalytic activity">
    <reaction evidence="24">
        <text>decanoyl-CoA + H2O = decanoate + CoA + H(+)</text>
        <dbReference type="Rhea" id="RHEA:40059"/>
        <dbReference type="ChEBI" id="CHEBI:15377"/>
        <dbReference type="ChEBI" id="CHEBI:15378"/>
        <dbReference type="ChEBI" id="CHEBI:27689"/>
        <dbReference type="ChEBI" id="CHEBI:57287"/>
        <dbReference type="ChEBI" id="CHEBI:61430"/>
    </reaction>
    <physiologicalReaction direction="left-to-right" evidence="24">
        <dbReference type="Rhea" id="RHEA:40060"/>
    </physiologicalReaction>
</comment>
<reference evidence="29" key="1">
    <citation type="submission" date="2020-05" db="EMBL/GenBank/DDBJ databases">
        <authorList>
            <person name="Chiriac C."/>
            <person name="Salcher M."/>
            <person name="Ghai R."/>
            <person name="Kavagutti S V."/>
        </authorList>
    </citation>
    <scope>NUCLEOTIDE SEQUENCE</scope>
</reference>
<evidence type="ECO:0000256" key="9">
    <source>
        <dbReference type="ARBA" id="ARBA00022801"/>
    </source>
</evidence>
<keyword evidence="10" id="KW-0276">Fatty acid metabolism</keyword>
<keyword evidence="9" id="KW-0378">Hydrolase</keyword>
<evidence type="ECO:0000256" key="27">
    <source>
        <dbReference type="SAM" id="MobiDB-lite"/>
    </source>
</evidence>
<dbReference type="GO" id="GO:0006915">
    <property type="term" value="P:apoptotic process"/>
    <property type="evidence" value="ECO:0007669"/>
    <property type="project" value="UniProtKB-KW"/>
</dbReference>
<comment type="catalytic activity">
    <reaction evidence="17">
        <text>(9Z)-octadecenoyl-CoA + H2O = (9Z)-octadecenoate + CoA + H(+)</text>
        <dbReference type="Rhea" id="RHEA:40139"/>
        <dbReference type="ChEBI" id="CHEBI:15377"/>
        <dbReference type="ChEBI" id="CHEBI:15378"/>
        <dbReference type="ChEBI" id="CHEBI:30823"/>
        <dbReference type="ChEBI" id="CHEBI:57287"/>
        <dbReference type="ChEBI" id="CHEBI:57387"/>
    </reaction>
    <physiologicalReaction direction="left-to-right" evidence="17">
        <dbReference type="Rhea" id="RHEA:40140"/>
    </physiologicalReaction>
</comment>
<dbReference type="GO" id="GO:0032587">
    <property type="term" value="C:ruffle membrane"/>
    <property type="evidence" value="ECO:0007669"/>
    <property type="project" value="UniProtKB-SubCell"/>
</dbReference>
<evidence type="ECO:0000313" key="29">
    <source>
        <dbReference type="EMBL" id="CAB4928800.1"/>
    </source>
</evidence>
<evidence type="ECO:0000256" key="14">
    <source>
        <dbReference type="ARBA" id="ARBA00023136"/>
    </source>
</evidence>
<evidence type="ECO:0000256" key="8">
    <source>
        <dbReference type="ARBA" id="ARBA00022792"/>
    </source>
</evidence>
<dbReference type="GO" id="GO:0016787">
    <property type="term" value="F:hydrolase activity"/>
    <property type="evidence" value="ECO:0007669"/>
    <property type="project" value="UniProtKB-KW"/>
</dbReference>
<evidence type="ECO:0000256" key="4">
    <source>
        <dbReference type="ARBA" id="ARBA00004637"/>
    </source>
</evidence>
<name>A0A6J7ID81_9ZZZZ</name>
<dbReference type="SUPFAM" id="SSF54637">
    <property type="entry name" value="Thioesterase/thiol ester dehydrase-isomerase"/>
    <property type="match status" value="1"/>
</dbReference>
<evidence type="ECO:0000256" key="6">
    <source>
        <dbReference type="ARBA" id="ARBA00022490"/>
    </source>
</evidence>
<evidence type="ECO:0000256" key="20">
    <source>
        <dbReference type="ARBA" id="ARBA00040123"/>
    </source>
</evidence>
<sequence>MTSHLAPRSASDAGGRSPATTPPAHATMPDRSESAPAPGTALGGHYDMCFGCGAKHPTGLHMVVTAGEGLTVRGVFTVSPNHQGAPGLAHGGLLTTAFDDVLGSLNWLLLVPAVTGRLEVDFRRPVPVDSVLYLDGEIVGQAGRKVYVRGVGRLGAPDGPVALTAAALFVQVDIAHFRDHGRREDLEAAVRDGQVKGALERLELNP</sequence>
<dbReference type="GO" id="GO:0006631">
    <property type="term" value="P:fatty acid metabolic process"/>
    <property type="evidence" value="ECO:0007669"/>
    <property type="project" value="UniProtKB-KW"/>
</dbReference>